<organism evidence="2 3">
    <name type="scientific">Candidatus Aquicultor secundus</name>
    <dbReference type="NCBI Taxonomy" id="1973895"/>
    <lineage>
        <taxon>Bacteria</taxon>
        <taxon>Bacillati</taxon>
        <taxon>Actinomycetota</taxon>
        <taxon>Candidatus Aquicultoria</taxon>
        <taxon>Candidatus Aquicultorales</taxon>
        <taxon>Candidatus Aquicultoraceae</taxon>
        <taxon>Candidatus Aquicultor</taxon>
    </lineage>
</organism>
<dbReference type="PANTHER" id="PTHR33525">
    <property type="match status" value="1"/>
</dbReference>
<dbReference type="Pfam" id="PF08668">
    <property type="entry name" value="HDOD"/>
    <property type="match status" value="1"/>
</dbReference>
<dbReference type="SMART" id="SM00471">
    <property type="entry name" value="HDc"/>
    <property type="match status" value="1"/>
</dbReference>
<dbReference type="InterPro" id="IPR013976">
    <property type="entry name" value="HDOD"/>
</dbReference>
<proteinExistence type="predicted"/>
<comment type="caution">
    <text evidence="2">The sequence shown here is derived from an EMBL/GenBank/DDBJ whole genome shotgun (WGS) entry which is preliminary data.</text>
</comment>
<evidence type="ECO:0000259" key="1">
    <source>
        <dbReference type="PROSITE" id="PS51833"/>
    </source>
</evidence>
<dbReference type="AlphaFoldDB" id="A0A2M7T6E0"/>
<dbReference type="Proteomes" id="UP000230956">
    <property type="component" value="Unassembled WGS sequence"/>
</dbReference>
<dbReference type="SUPFAM" id="SSF109604">
    <property type="entry name" value="HD-domain/PDEase-like"/>
    <property type="match status" value="1"/>
</dbReference>
<dbReference type="CDD" id="cd00077">
    <property type="entry name" value="HDc"/>
    <property type="match status" value="1"/>
</dbReference>
<dbReference type="PANTHER" id="PTHR33525:SF3">
    <property type="entry name" value="RIBONUCLEASE Y"/>
    <property type="match status" value="1"/>
</dbReference>
<evidence type="ECO:0000313" key="2">
    <source>
        <dbReference type="EMBL" id="PIZ36368.1"/>
    </source>
</evidence>
<sequence length="281" mass="31248">MRETSVFKFSGHSSTLRPRMLEDHMSEKLANKINDKIEKLPRFSQIADKALIAEKERSLSGEPSEDHGLHDPKFAKQILQMTNFTTYGFAGNRAGSFETEAFLGEDVLRGVLLAFSLREFVDRELHAYGLGKGEFWEHSMNCALSAWMIATKVAYDDLEMAFVAGLMHDIGKVILDEFLSEEREKFVDITSQGYVTPVEAERTIFGVDHAEIGAQVAAHWGFDEKVSEAIRCHHEPELAVQDPDLVTIVHLADCISVSLGLATQEKSLIGLLSSDFSGLGL</sequence>
<gene>
    <name evidence="2" type="ORF">COY37_08695</name>
</gene>
<evidence type="ECO:0000313" key="3">
    <source>
        <dbReference type="Proteomes" id="UP000230956"/>
    </source>
</evidence>
<accession>A0A2M7T6E0</accession>
<dbReference type="Gene3D" id="1.10.3210.10">
    <property type="entry name" value="Hypothetical protein af1432"/>
    <property type="match status" value="1"/>
</dbReference>
<dbReference type="NCBIfam" id="TIGR00277">
    <property type="entry name" value="HDIG"/>
    <property type="match status" value="1"/>
</dbReference>
<feature type="domain" description="HDOD" evidence="1">
    <location>
        <begin position="40"/>
        <end position="236"/>
    </location>
</feature>
<reference evidence="3" key="1">
    <citation type="submission" date="2017-09" db="EMBL/GenBank/DDBJ databases">
        <title>Depth-based differentiation of microbial function through sediment-hosted aquifers and enrichment of novel symbionts in the deep terrestrial subsurface.</title>
        <authorList>
            <person name="Probst A.J."/>
            <person name="Ladd B."/>
            <person name="Jarett J.K."/>
            <person name="Geller-Mcgrath D.E."/>
            <person name="Sieber C.M.K."/>
            <person name="Emerson J.B."/>
            <person name="Anantharaman K."/>
            <person name="Thomas B.C."/>
            <person name="Malmstrom R."/>
            <person name="Stieglmeier M."/>
            <person name="Klingl A."/>
            <person name="Woyke T."/>
            <person name="Ryan C.M."/>
            <person name="Banfield J.F."/>
        </authorList>
    </citation>
    <scope>NUCLEOTIDE SEQUENCE [LARGE SCALE GENOMIC DNA]</scope>
</reference>
<dbReference type="InterPro" id="IPR006675">
    <property type="entry name" value="HDIG_dom"/>
</dbReference>
<name>A0A2M7T6E0_9ACTN</name>
<dbReference type="PROSITE" id="PS51833">
    <property type="entry name" value="HDOD"/>
    <property type="match status" value="1"/>
</dbReference>
<dbReference type="EMBL" id="PFNG01000205">
    <property type="protein sequence ID" value="PIZ36368.1"/>
    <property type="molecule type" value="Genomic_DNA"/>
</dbReference>
<protein>
    <recommendedName>
        <fullName evidence="1">HDOD domain-containing protein</fullName>
    </recommendedName>
</protein>
<dbReference type="InterPro" id="IPR003607">
    <property type="entry name" value="HD/PDEase_dom"/>
</dbReference>
<dbReference type="InterPro" id="IPR052340">
    <property type="entry name" value="RNase_Y/CdgJ"/>
</dbReference>